<dbReference type="HAMAP" id="MF_01470">
    <property type="entry name" value="Cas1"/>
    <property type="match status" value="1"/>
</dbReference>
<dbReference type="KEGG" id="tdf:H9L22_10730"/>
<dbReference type="RefSeq" id="WP_187719911.1">
    <property type="nucleotide sequence ID" value="NZ_BAABBL010000018.1"/>
</dbReference>
<keyword evidence="7 10" id="KW-0238">DNA-binding</keyword>
<keyword evidence="1 10" id="KW-0540">Nuclease</keyword>
<dbReference type="PANTHER" id="PTHR34353">
    <property type="entry name" value="CRISPR-ASSOCIATED ENDONUCLEASE CAS1 1"/>
    <property type="match status" value="1"/>
</dbReference>
<comment type="similarity">
    <text evidence="10">Belongs to the CRISPR-associated endonuclease Cas1 family.</text>
</comment>
<dbReference type="InterPro" id="IPR050646">
    <property type="entry name" value="Cas1"/>
</dbReference>
<dbReference type="Proteomes" id="UP000516117">
    <property type="component" value="Chromosome"/>
</dbReference>
<dbReference type="GO" id="GO:0004519">
    <property type="term" value="F:endonuclease activity"/>
    <property type="evidence" value="ECO:0007669"/>
    <property type="project" value="UniProtKB-UniRule"/>
</dbReference>
<dbReference type="PROSITE" id="PS50878">
    <property type="entry name" value="RT_POL"/>
    <property type="match status" value="1"/>
</dbReference>
<feature type="binding site" evidence="10">
    <location>
        <position position="536"/>
    </location>
    <ligand>
        <name>Mn(2+)</name>
        <dbReference type="ChEBI" id="CHEBI:29035"/>
    </ligand>
</feature>
<evidence type="ECO:0000256" key="8">
    <source>
        <dbReference type="ARBA" id="ARBA00023211"/>
    </source>
</evidence>
<dbReference type="Gene3D" id="1.20.120.920">
    <property type="entry name" value="CRISPR-associated endonuclease Cas1, C-terminal domain"/>
    <property type="match status" value="1"/>
</dbReference>
<dbReference type="NCBIfam" id="TIGR00287">
    <property type="entry name" value="cas1"/>
    <property type="match status" value="1"/>
</dbReference>
<dbReference type="EMBL" id="CP060789">
    <property type="protein sequence ID" value="QNP54775.1"/>
    <property type="molecule type" value="Genomic_DNA"/>
</dbReference>
<evidence type="ECO:0000256" key="10">
    <source>
        <dbReference type="HAMAP-Rule" id="MF_01470"/>
    </source>
</evidence>
<keyword evidence="3 10" id="KW-0255">Endonuclease</keyword>
<evidence type="ECO:0000256" key="5">
    <source>
        <dbReference type="ARBA" id="ARBA00022842"/>
    </source>
</evidence>
<keyword evidence="6 10" id="KW-0051">Antiviral defense</keyword>
<dbReference type="CDD" id="cd09634">
    <property type="entry name" value="Cas1_I-II-III"/>
    <property type="match status" value="1"/>
</dbReference>
<dbReference type="InterPro" id="IPR043502">
    <property type="entry name" value="DNA/RNA_pol_sf"/>
</dbReference>
<keyword evidence="4 10" id="KW-0378">Hydrolase</keyword>
<dbReference type="SUPFAM" id="SSF56672">
    <property type="entry name" value="DNA/RNA polymerases"/>
    <property type="match status" value="1"/>
</dbReference>
<evidence type="ECO:0000256" key="4">
    <source>
        <dbReference type="ARBA" id="ARBA00022801"/>
    </source>
</evidence>
<sequence>MRNAVGRAEMMGGRGFAVDELKPVWERILRDDVADGTLSYGVRRFREEADRYLDERSEALDAGSWQPHPLVEMVLPGAKRRVLHIPVVEDRIVARRVLEMITPLVDPSLGRASFGYRPGLGVTDAVQEVVGLREEGFSWVVRTDVADCFPSVKRDLAVRALKAMVPDEELTHLLDLFAARPRRLRGGGLRSLEGVPQGCPLSPLLANLVLRDLDTDVQSAGFPLVRYADDIVIACHHTDDALEALRVASRAAEELGMSLGAKKTAVRSFAEGFTFLGEDFGSRYPPPLDEHRVKEPDEKVVYVAVQGGRVRIQSGRLLVESKDDAVLLDVPTGHVGRVVLFGSVGLSAGARSWALGSDVDVVFASRSGSYQGSLHSGSHPFRPARLRAQLATQGTDRGDALARAIVASKLMHQRTLLMHFNRRPVHDEVAEAVVQLQQYGRLLPEARGQAEIMGVEGAAAQVYFPALGLLVPEGMRFTLRSRRPPRDVVNAALSYLYTILLGECVTALHAAGLDPGIGVLHTPQDNRPSLALDLMEELRPLIVDQVVVNACRLQRLRPEHARPDEGSAVLLTKAGKEILLTAYEQRMNRDVSGALPDYAGSYRRHLYRQAQRLMVSIMNPGTPWTGLSWR</sequence>
<accession>A0A7H0H2K9</accession>
<dbReference type="Pfam" id="PF00078">
    <property type="entry name" value="RVT_1"/>
    <property type="match status" value="1"/>
</dbReference>
<organism evidence="12 13">
    <name type="scientific">Tessaracoccus defluvii</name>
    <dbReference type="NCBI Taxonomy" id="1285901"/>
    <lineage>
        <taxon>Bacteria</taxon>
        <taxon>Bacillati</taxon>
        <taxon>Actinomycetota</taxon>
        <taxon>Actinomycetes</taxon>
        <taxon>Propionibacteriales</taxon>
        <taxon>Propionibacteriaceae</taxon>
        <taxon>Tessaracoccus</taxon>
    </lineage>
</organism>
<protein>
    <recommendedName>
        <fullName evidence="10">CRISPR-associated endonuclease Cas1</fullName>
        <ecNumber evidence="10">3.1.-.-</ecNumber>
    </recommendedName>
</protein>
<evidence type="ECO:0000256" key="1">
    <source>
        <dbReference type="ARBA" id="ARBA00022722"/>
    </source>
</evidence>
<dbReference type="PANTHER" id="PTHR34353:SF2">
    <property type="entry name" value="CRISPR-ASSOCIATED ENDONUCLEASE CAS1 1"/>
    <property type="match status" value="1"/>
</dbReference>
<dbReference type="InterPro" id="IPR042206">
    <property type="entry name" value="CRISPR-assoc_Cas1_C"/>
</dbReference>
<evidence type="ECO:0000256" key="2">
    <source>
        <dbReference type="ARBA" id="ARBA00022723"/>
    </source>
</evidence>
<evidence type="ECO:0000256" key="9">
    <source>
        <dbReference type="ARBA" id="ARBA00038592"/>
    </source>
</evidence>
<dbReference type="AlphaFoldDB" id="A0A7H0H2K9"/>
<dbReference type="GO" id="GO:0003677">
    <property type="term" value="F:DNA binding"/>
    <property type="evidence" value="ECO:0007669"/>
    <property type="project" value="UniProtKB-KW"/>
</dbReference>
<dbReference type="InterPro" id="IPR042211">
    <property type="entry name" value="CRISPR-assoc_Cas1_N"/>
</dbReference>
<evidence type="ECO:0000256" key="3">
    <source>
        <dbReference type="ARBA" id="ARBA00022759"/>
    </source>
</evidence>
<evidence type="ECO:0000313" key="13">
    <source>
        <dbReference type="Proteomes" id="UP000516117"/>
    </source>
</evidence>
<evidence type="ECO:0000256" key="6">
    <source>
        <dbReference type="ARBA" id="ARBA00023118"/>
    </source>
</evidence>
<feature type="binding site" evidence="10">
    <location>
        <position position="521"/>
    </location>
    <ligand>
        <name>Mn(2+)</name>
        <dbReference type="ChEBI" id="CHEBI:29035"/>
    </ligand>
</feature>
<name>A0A7H0H2K9_9ACTN</name>
<dbReference type="Pfam" id="PF01867">
    <property type="entry name" value="Cas_Cas1"/>
    <property type="match status" value="1"/>
</dbReference>
<comment type="function">
    <text evidence="10">CRISPR (clustered regularly interspaced short palindromic repeat), is an adaptive immune system that provides protection against mobile genetic elements (viruses, transposable elements and conjugative plasmids). CRISPR clusters contain spacers, sequences complementary to antecedent mobile elements, and target invading nucleic acids. CRISPR clusters are transcribed and processed into CRISPR RNA (crRNA). Acts as a dsDNA endonuclease. Involved in the integration of spacer DNA into the CRISPR cassette.</text>
</comment>
<dbReference type="EC" id="3.1.-.-" evidence="10"/>
<keyword evidence="13" id="KW-1185">Reference proteome</keyword>
<dbReference type="Gene3D" id="3.100.10.20">
    <property type="entry name" value="CRISPR-associated endonuclease Cas1, N-terminal domain"/>
    <property type="match status" value="1"/>
</dbReference>
<feature type="domain" description="Reverse transcriptase" evidence="11">
    <location>
        <begin position="1"/>
        <end position="280"/>
    </location>
</feature>
<comment type="cofactor">
    <cofactor evidence="10">
        <name>Mg(2+)</name>
        <dbReference type="ChEBI" id="CHEBI:18420"/>
    </cofactor>
    <cofactor evidence="10">
        <name>Mn(2+)</name>
        <dbReference type="ChEBI" id="CHEBI:29035"/>
    </cofactor>
</comment>
<dbReference type="GO" id="GO:0043571">
    <property type="term" value="P:maintenance of CRISPR repeat elements"/>
    <property type="evidence" value="ECO:0007669"/>
    <property type="project" value="UniProtKB-UniRule"/>
</dbReference>
<evidence type="ECO:0000259" key="11">
    <source>
        <dbReference type="PROSITE" id="PS50878"/>
    </source>
</evidence>
<dbReference type="InterPro" id="IPR000477">
    <property type="entry name" value="RT_dom"/>
</dbReference>
<gene>
    <name evidence="10 12" type="primary">cas1</name>
    <name evidence="12" type="ORF">H9L22_10730</name>
</gene>
<keyword evidence="5 10" id="KW-0460">Magnesium</keyword>
<dbReference type="CDD" id="cd01651">
    <property type="entry name" value="RT_G2_intron"/>
    <property type="match status" value="1"/>
</dbReference>
<dbReference type="GO" id="GO:0051607">
    <property type="term" value="P:defense response to virus"/>
    <property type="evidence" value="ECO:0007669"/>
    <property type="project" value="UniProtKB-UniRule"/>
</dbReference>
<dbReference type="GO" id="GO:0016787">
    <property type="term" value="F:hydrolase activity"/>
    <property type="evidence" value="ECO:0007669"/>
    <property type="project" value="UniProtKB-KW"/>
</dbReference>
<evidence type="ECO:0000256" key="7">
    <source>
        <dbReference type="ARBA" id="ARBA00023125"/>
    </source>
</evidence>
<proteinExistence type="inferred from homology"/>
<dbReference type="InterPro" id="IPR002729">
    <property type="entry name" value="CRISPR-assoc_Cas1"/>
</dbReference>
<reference evidence="12 13" key="1">
    <citation type="submission" date="2020-08" db="EMBL/GenBank/DDBJ databases">
        <title>Genome sequence of Tessaracoccus defluvii JCM 17540T.</title>
        <authorList>
            <person name="Hyun D.-W."/>
            <person name="Bae J.-W."/>
        </authorList>
    </citation>
    <scope>NUCLEOTIDE SEQUENCE [LARGE SCALE GENOMIC DNA]</scope>
    <source>
        <strain evidence="12 13">JCM 17540</strain>
    </source>
</reference>
<feature type="binding site" evidence="10">
    <location>
        <position position="456"/>
    </location>
    <ligand>
        <name>Mn(2+)</name>
        <dbReference type="ChEBI" id="CHEBI:29035"/>
    </ligand>
</feature>
<comment type="subunit">
    <text evidence="9 10">Homodimer, forms a heterotetramer with a Cas2 homodimer.</text>
</comment>
<evidence type="ECO:0000313" key="12">
    <source>
        <dbReference type="EMBL" id="QNP54775.1"/>
    </source>
</evidence>
<dbReference type="GO" id="GO:0046872">
    <property type="term" value="F:metal ion binding"/>
    <property type="evidence" value="ECO:0007669"/>
    <property type="project" value="UniProtKB-UniRule"/>
</dbReference>
<keyword evidence="2 10" id="KW-0479">Metal-binding</keyword>
<keyword evidence="8 10" id="KW-0464">Manganese</keyword>